<dbReference type="Gene3D" id="1.10.287.40">
    <property type="entry name" value="Serine-tRNA synthetase, tRNA binding domain"/>
    <property type="match status" value="1"/>
</dbReference>
<keyword evidence="6" id="KW-0030">Aminoacyl-tRNA synthetase</keyword>
<dbReference type="FunFam" id="3.30.930.10:FF:000305">
    <property type="entry name" value="Serine--tRNA ligase, mitochondrial"/>
    <property type="match status" value="1"/>
</dbReference>
<keyword evidence="5 9" id="KW-0067">ATP-binding</keyword>
<dbReference type="Pfam" id="PF02403">
    <property type="entry name" value="Seryl_tRNA_N"/>
    <property type="match status" value="1"/>
</dbReference>
<dbReference type="InterPro" id="IPR042103">
    <property type="entry name" value="SerRS_1_N_sf"/>
</dbReference>
<evidence type="ECO:0000256" key="1">
    <source>
        <dbReference type="ARBA" id="ARBA00010728"/>
    </source>
</evidence>
<dbReference type="RefSeq" id="XP_002113593.1">
    <property type="nucleotide sequence ID" value="XM_002113557.1"/>
</dbReference>
<dbReference type="GeneID" id="6754806"/>
<dbReference type="GO" id="GO:0005524">
    <property type="term" value="F:ATP binding"/>
    <property type="evidence" value="ECO:0007669"/>
    <property type="project" value="UniProtKB-KW"/>
</dbReference>
<evidence type="ECO:0000256" key="9">
    <source>
        <dbReference type="PIRSR" id="PIRSR001529-2"/>
    </source>
</evidence>
<protein>
    <recommendedName>
        <fullName evidence="2">serine--tRNA ligase</fullName>
        <ecNumber evidence="2">6.1.1.11</ecNumber>
    </recommendedName>
    <alternativeName>
        <fullName evidence="7">Seryl-tRNA synthetase</fullName>
    </alternativeName>
</protein>
<reference evidence="11 12" key="1">
    <citation type="journal article" date="2008" name="Nature">
        <title>The Trichoplax genome and the nature of placozoans.</title>
        <authorList>
            <person name="Srivastava M."/>
            <person name="Begovic E."/>
            <person name="Chapman J."/>
            <person name="Putnam N.H."/>
            <person name="Hellsten U."/>
            <person name="Kawashima T."/>
            <person name="Kuo A."/>
            <person name="Mitros T."/>
            <person name="Salamov A."/>
            <person name="Carpenter M.L."/>
            <person name="Signorovitch A.Y."/>
            <person name="Moreno M.A."/>
            <person name="Kamm K."/>
            <person name="Grimwood J."/>
            <person name="Schmutz J."/>
            <person name="Shapiro H."/>
            <person name="Grigoriev I.V."/>
            <person name="Buss L.W."/>
            <person name="Schierwater B."/>
            <person name="Dellaporta S.L."/>
            <person name="Rokhsar D.S."/>
        </authorList>
    </citation>
    <scope>NUCLEOTIDE SEQUENCE [LARGE SCALE GENOMIC DNA]</scope>
    <source>
        <strain evidence="11 12">Grell-BS-1999</strain>
    </source>
</reference>
<keyword evidence="3" id="KW-0436">Ligase</keyword>
<gene>
    <name evidence="11" type="ORF">TRIADDRAFT_57175</name>
</gene>
<feature type="domain" description="Aminoacyl-transfer RNA synthetases class-II family profile" evidence="10">
    <location>
        <begin position="222"/>
        <end position="456"/>
    </location>
</feature>
<dbReference type="PROSITE" id="PS50862">
    <property type="entry name" value="AA_TRNA_LIGASE_II"/>
    <property type="match status" value="1"/>
</dbReference>
<dbReference type="STRING" id="10228.B3S0U7"/>
<dbReference type="Gene3D" id="3.30.930.10">
    <property type="entry name" value="Bira Bifunctional Protein, Domain 2"/>
    <property type="match status" value="1"/>
</dbReference>
<dbReference type="InterPro" id="IPR015866">
    <property type="entry name" value="Ser-tRNA-synth_1_N"/>
</dbReference>
<feature type="binding site" evidence="8">
    <location>
        <position position="309"/>
    </location>
    <ligand>
        <name>L-serine</name>
        <dbReference type="ChEBI" id="CHEBI:33384"/>
    </ligand>
</feature>
<dbReference type="PIRSF" id="PIRSF001529">
    <property type="entry name" value="Ser-tRNA-synth_IIa"/>
    <property type="match status" value="1"/>
</dbReference>
<evidence type="ECO:0000313" key="12">
    <source>
        <dbReference type="Proteomes" id="UP000009022"/>
    </source>
</evidence>
<dbReference type="GO" id="GO:0000049">
    <property type="term" value="F:tRNA binding"/>
    <property type="evidence" value="ECO:0000318"/>
    <property type="project" value="GO_Central"/>
</dbReference>
<dbReference type="AlphaFoldDB" id="B3S0U7"/>
<dbReference type="KEGG" id="tad:TRIADDRAFT_57175"/>
<evidence type="ECO:0000256" key="3">
    <source>
        <dbReference type="ARBA" id="ARBA00022598"/>
    </source>
</evidence>
<dbReference type="InterPro" id="IPR045864">
    <property type="entry name" value="aa-tRNA-synth_II/BPL/LPL"/>
</dbReference>
<feature type="binding site" evidence="8">
    <location>
        <position position="278"/>
    </location>
    <ligand>
        <name>L-serine</name>
        <dbReference type="ChEBI" id="CHEBI:33384"/>
    </ligand>
</feature>
<feature type="site" description="Important for serine binding" evidence="8">
    <location>
        <position position="437"/>
    </location>
</feature>
<feature type="binding site" evidence="9">
    <location>
        <begin position="309"/>
        <end position="311"/>
    </location>
    <ligand>
        <name>ATP</name>
        <dbReference type="ChEBI" id="CHEBI:30616"/>
    </ligand>
</feature>
<dbReference type="PANTHER" id="PTHR11778">
    <property type="entry name" value="SERYL-TRNA SYNTHETASE"/>
    <property type="match status" value="1"/>
</dbReference>
<comment type="similarity">
    <text evidence="1">Belongs to the class-II aminoacyl-tRNA synthetase family. Type-1 seryl-tRNA synthetase subfamily.</text>
</comment>
<evidence type="ECO:0000256" key="6">
    <source>
        <dbReference type="ARBA" id="ARBA00023146"/>
    </source>
</evidence>
<dbReference type="InterPro" id="IPR010978">
    <property type="entry name" value="tRNA-bd_arm"/>
</dbReference>
<feature type="binding site" evidence="8">
    <location>
        <position position="435"/>
    </location>
    <ligand>
        <name>L-serine</name>
        <dbReference type="ChEBI" id="CHEBI:33384"/>
    </ligand>
</feature>
<dbReference type="InterPro" id="IPR002317">
    <property type="entry name" value="Ser-tRNA-ligase_type_1"/>
</dbReference>
<dbReference type="PRINTS" id="PR00981">
    <property type="entry name" value="TRNASYNTHSER"/>
</dbReference>
<dbReference type="CTD" id="6754806"/>
<dbReference type="OrthoDB" id="10264585at2759"/>
<dbReference type="eggNOG" id="KOG2509">
    <property type="taxonomic scope" value="Eukaryota"/>
</dbReference>
<dbReference type="GO" id="GO:0005739">
    <property type="term" value="C:mitochondrion"/>
    <property type="evidence" value="ECO:0000318"/>
    <property type="project" value="GO_Central"/>
</dbReference>
<dbReference type="GO" id="GO:0070158">
    <property type="term" value="P:mitochondrial seryl-tRNA aminoacylation"/>
    <property type="evidence" value="ECO:0000318"/>
    <property type="project" value="GO_Central"/>
</dbReference>
<dbReference type="Pfam" id="PF00587">
    <property type="entry name" value="tRNA-synt_2b"/>
    <property type="match status" value="1"/>
</dbReference>
<accession>B3S0U7</accession>
<dbReference type="HOGENOM" id="CLU_023797_4_0_1"/>
<evidence type="ECO:0000313" key="11">
    <source>
        <dbReference type="EMBL" id="EDV24067.1"/>
    </source>
</evidence>
<organism evidence="11 12">
    <name type="scientific">Trichoplax adhaerens</name>
    <name type="common">Trichoplax reptans</name>
    <dbReference type="NCBI Taxonomy" id="10228"/>
    <lineage>
        <taxon>Eukaryota</taxon>
        <taxon>Metazoa</taxon>
        <taxon>Placozoa</taxon>
        <taxon>Uniplacotomia</taxon>
        <taxon>Trichoplacea</taxon>
        <taxon>Trichoplacidae</taxon>
        <taxon>Trichoplax</taxon>
    </lineage>
</organism>
<sequence>MMKAVRRRWITPSSCRIHCKALSSYLFRKDGIGYRPIFDFDYYRKKTDIIRENIKNRCCDADIDEVVKLHNKFGKICTEISALRHERNEISKKIKLQEVKKGEDDYVKLVDLGKKIKEKMPQLEDTKLHYENQLFEAASKIPNDTHPDTSHVELHFLLLKPIGDEENATILSTFGDKPVFDLDLKNHIQIGEKLNLFRSAALQSDPKFCYLLGDAALLELAIIQYAIQKLTQKGFTTILPPDIVKPRLIEGCGYHPRTEHAQIYSLDPSHGELRLAGTSEIPLCGMFMDSMLDAKDLPLRYVAVSHCFRAEAARHTSEERGLYRLHQFTKVEMFGITTNEGHNESDALFNEFVEIQKDLYSNLGLHARILDMPTAELSSSAYRKFDIEAWMPGRNNYGEISSASNCTDYQSRRLNIQYKGSKAKHRGRQFVHTVNATACAIPRLIISILENFQQQPKAPADDETRLILEHMYLVLSY</sequence>
<proteinExistence type="inferred from homology"/>
<keyword evidence="4" id="KW-0547">Nucleotide-binding</keyword>
<evidence type="ECO:0000256" key="8">
    <source>
        <dbReference type="PIRSR" id="PIRSR001529-1"/>
    </source>
</evidence>
<dbReference type="EMBL" id="DS985246">
    <property type="protein sequence ID" value="EDV24067.1"/>
    <property type="molecule type" value="Genomic_DNA"/>
</dbReference>
<evidence type="ECO:0000256" key="4">
    <source>
        <dbReference type="ARBA" id="ARBA00022741"/>
    </source>
</evidence>
<evidence type="ECO:0000256" key="5">
    <source>
        <dbReference type="ARBA" id="ARBA00022840"/>
    </source>
</evidence>
<feature type="binding site" evidence="9">
    <location>
        <begin position="399"/>
        <end position="402"/>
    </location>
    <ligand>
        <name>ATP</name>
        <dbReference type="ChEBI" id="CHEBI:30616"/>
    </ligand>
</feature>
<dbReference type="FunCoup" id="B3S0U7">
    <property type="interactions" value="886"/>
</dbReference>
<keyword evidence="12" id="KW-1185">Reference proteome</keyword>
<dbReference type="SUPFAM" id="SSF46589">
    <property type="entry name" value="tRNA-binding arm"/>
    <property type="match status" value="1"/>
</dbReference>
<feature type="binding site" evidence="8">
    <location>
        <position position="332"/>
    </location>
    <ligand>
        <name>L-serine</name>
        <dbReference type="ChEBI" id="CHEBI:33384"/>
    </ligand>
</feature>
<dbReference type="InterPro" id="IPR006195">
    <property type="entry name" value="aa-tRNA-synth_II"/>
</dbReference>
<dbReference type="OMA" id="IVCENRT"/>
<dbReference type="Proteomes" id="UP000009022">
    <property type="component" value="Unassembled WGS sequence"/>
</dbReference>
<dbReference type="GO" id="GO:0004828">
    <property type="term" value="F:serine-tRNA ligase activity"/>
    <property type="evidence" value="ECO:0000318"/>
    <property type="project" value="GO_Central"/>
</dbReference>
<dbReference type="EC" id="6.1.1.11" evidence="2"/>
<dbReference type="SUPFAM" id="SSF55681">
    <property type="entry name" value="Class II aaRS and biotin synthetases"/>
    <property type="match status" value="1"/>
</dbReference>
<evidence type="ECO:0000256" key="7">
    <source>
        <dbReference type="ARBA" id="ARBA00031113"/>
    </source>
</evidence>
<dbReference type="InParanoid" id="B3S0U7"/>
<dbReference type="PhylomeDB" id="B3S0U7"/>
<dbReference type="NCBIfam" id="TIGR00414">
    <property type="entry name" value="serS"/>
    <property type="match status" value="1"/>
</dbReference>
<evidence type="ECO:0000256" key="2">
    <source>
        <dbReference type="ARBA" id="ARBA00012840"/>
    </source>
</evidence>
<evidence type="ECO:0000259" key="10">
    <source>
        <dbReference type="PROSITE" id="PS50862"/>
    </source>
</evidence>
<dbReference type="InterPro" id="IPR002314">
    <property type="entry name" value="aa-tRNA-synt_IIb"/>
</dbReference>
<name>B3S0U7_TRIAD</name>